<sequence length="254" mass="29317">MTRLLPLKTPWYHKVVTASCYVEGEALIWFQEAEEVDHFTNWGTFVEALLTRCGSTSYVGSMEGIIKHKPISCVGAVSRAHDHEVQQPKDAWKLLESLQQQLKQLSKNFSLETLLRIQETTTQVSTTFKTMIEEIPKIQESHSQFLKITKEERMEKLEGMTEEDLRTLETIDQISKDQSKVKELKETEELTCNQSMIKILPLVGDLKTQKSLPRAKVEFYWECIESCMYKWMKKSISPRKSSCAQGIGQLEDHP</sequence>
<dbReference type="Proteomes" id="UP000594261">
    <property type="component" value="Chromosome 10"/>
</dbReference>
<evidence type="ECO:0000313" key="1">
    <source>
        <dbReference type="EnsemblPlants" id="QL10p028270:mrna"/>
    </source>
</evidence>
<dbReference type="Gramene" id="QL10p028144:mrna">
    <property type="protein sequence ID" value="QL10p028144:mrna"/>
    <property type="gene ID" value="QL10p028144"/>
</dbReference>
<accession>A0A7N2MQY3</accession>
<protein>
    <submittedName>
        <fullName evidence="1">Uncharacterized protein</fullName>
    </submittedName>
</protein>
<keyword evidence="2" id="KW-1185">Reference proteome</keyword>
<organism evidence="1 2">
    <name type="scientific">Quercus lobata</name>
    <name type="common">Valley oak</name>
    <dbReference type="NCBI Taxonomy" id="97700"/>
    <lineage>
        <taxon>Eukaryota</taxon>
        <taxon>Viridiplantae</taxon>
        <taxon>Streptophyta</taxon>
        <taxon>Embryophyta</taxon>
        <taxon>Tracheophyta</taxon>
        <taxon>Spermatophyta</taxon>
        <taxon>Magnoliopsida</taxon>
        <taxon>eudicotyledons</taxon>
        <taxon>Gunneridae</taxon>
        <taxon>Pentapetalae</taxon>
        <taxon>rosids</taxon>
        <taxon>fabids</taxon>
        <taxon>Fagales</taxon>
        <taxon>Fagaceae</taxon>
        <taxon>Quercus</taxon>
    </lineage>
</organism>
<name>A0A7N2MQY3_QUELO</name>
<dbReference type="Gramene" id="QL10p028270:mrna">
    <property type="protein sequence ID" value="QL10p028270:mrna"/>
    <property type="gene ID" value="QL10p028270"/>
</dbReference>
<reference evidence="1" key="2">
    <citation type="submission" date="2021-01" db="UniProtKB">
        <authorList>
            <consortium name="EnsemblPlants"/>
        </authorList>
    </citation>
    <scope>IDENTIFICATION</scope>
</reference>
<dbReference type="InParanoid" id="A0A7N2MQY3"/>
<reference evidence="1 2" key="1">
    <citation type="journal article" date="2016" name="G3 (Bethesda)">
        <title>First Draft Assembly and Annotation of the Genome of a California Endemic Oak Quercus lobata Nee (Fagaceae).</title>
        <authorList>
            <person name="Sork V.L."/>
            <person name="Fitz-Gibbon S.T."/>
            <person name="Puiu D."/>
            <person name="Crepeau M."/>
            <person name="Gugger P.F."/>
            <person name="Sherman R."/>
            <person name="Stevens K."/>
            <person name="Langley C.H."/>
            <person name="Pellegrini M."/>
            <person name="Salzberg S.L."/>
        </authorList>
    </citation>
    <scope>NUCLEOTIDE SEQUENCE [LARGE SCALE GENOMIC DNA]</scope>
    <source>
        <strain evidence="1 2">cv. SW786</strain>
    </source>
</reference>
<proteinExistence type="predicted"/>
<dbReference type="EMBL" id="LRBV02000010">
    <property type="status" value="NOT_ANNOTATED_CDS"/>
    <property type="molecule type" value="Genomic_DNA"/>
</dbReference>
<evidence type="ECO:0000313" key="2">
    <source>
        <dbReference type="Proteomes" id="UP000594261"/>
    </source>
</evidence>
<dbReference type="AlphaFoldDB" id="A0A7N2MQY3"/>
<dbReference type="EnsemblPlants" id="QL10p028270:mrna">
    <property type="protein sequence ID" value="QL10p028270:mrna"/>
    <property type="gene ID" value="QL10p028270"/>
</dbReference>
<dbReference type="EnsemblPlants" id="QL10p028144:mrna">
    <property type="protein sequence ID" value="QL10p028144:mrna"/>
    <property type="gene ID" value="QL10p028144"/>
</dbReference>